<dbReference type="InterPro" id="IPR038063">
    <property type="entry name" value="Transpep_catalytic_dom"/>
</dbReference>
<protein>
    <recommendedName>
        <fullName evidence="11">L,D-TPase catalytic domain-containing protein</fullName>
    </recommendedName>
</protein>
<feature type="domain" description="L,D-TPase catalytic" evidence="11">
    <location>
        <begin position="167"/>
        <end position="289"/>
    </location>
</feature>
<accession>A0ABP4VT87</accession>
<evidence type="ECO:0000313" key="13">
    <source>
        <dbReference type="Proteomes" id="UP001500655"/>
    </source>
</evidence>
<keyword evidence="4" id="KW-0808">Transferase</keyword>
<keyword evidence="3" id="KW-0328">Glycosyltransferase</keyword>
<dbReference type="PROSITE" id="PS52029">
    <property type="entry name" value="LD_TPASE"/>
    <property type="match status" value="1"/>
</dbReference>
<comment type="similarity">
    <text evidence="2">Belongs to the YkuD family.</text>
</comment>
<evidence type="ECO:0000313" key="12">
    <source>
        <dbReference type="EMBL" id="GAA1737278.1"/>
    </source>
</evidence>
<dbReference type="PANTHER" id="PTHR30582:SF24">
    <property type="entry name" value="L,D-TRANSPEPTIDASE ERFK_SRFK-RELATED"/>
    <property type="match status" value="1"/>
</dbReference>
<dbReference type="PANTHER" id="PTHR30582">
    <property type="entry name" value="L,D-TRANSPEPTIDASE"/>
    <property type="match status" value="1"/>
</dbReference>
<keyword evidence="7 9" id="KW-0573">Peptidoglycan synthesis</keyword>
<evidence type="ECO:0000256" key="10">
    <source>
        <dbReference type="SAM" id="MobiDB-lite"/>
    </source>
</evidence>
<organism evidence="12 13">
    <name type="scientific">Luedemannella helvata</name>
    <dbReference type="NCBI Taxonomy" id="349315"/>
    <lineage>
        <taxon>Bacteria</taxon>
        <taxon>Bacillati</taxon>
        <taxon>Actinomycetota</taxon>
        <taxon>Actinomycetes</taxon>
        <taxon>Micromonosporales</taxon>
        <taxon>Micromonosporaceae</taxon>
        <taxon>Luedemannella</taxon>
    </lineage>
</organism>
<evidence type="ECO:0000256" key="7">
    <source>
        <dbReference type="ARBA" id="ARBA00022984"/>
    </source>
</evidence>
<dbReference type="InterPro" id="IPR050979">
    <property type="entry name" value="LD-transpeptidase"/>
</dbReference>
<evidence type="ECO:0000256" key="4">
    <source>
        <dbReference type="ARBA" id="ARBA00022679"/>
    </source>
</evidence>
<name>A0ABP4VT87_9ACTN</name>
<evidence type="ECO:0000259" key="11">
    <source>
        <dbReference type="PROSITE" id="PS52029"/>
    </source>
</evidence>
<reference evidence="13" key="1">
    <citation type="journal article" date="2019" name="Int. J. Syst. Evol. Microbiol.">
        <title>The Global Catalogue of Microorganisms (GCM) 10K type strain sequencing project: providing services to taxonomists for standard genome sequencing and annotation.</title>
        <authorList>
            <consortium name="The Broad Institute Genomics Platform"/>
            <consortium name="The Broad Institute Genome Sequencing Center for Infectious Disease"/>
            <person name="Wu L."/>
            <person name="Ma J."/>
        </authorList>
    </citation>
    <scope>NUCLEOTIDE SEQUENCE [LARGE SCALE GENOMIC DNA]</scope>
    <source>
        <strain evidence="13">JCM 13249</strain>
    </source>
</reference>
<gene>
    <name evidence="12" type="ORF">GCM10009681_04860</name>
</gene>
<feature type="active site" description="Nucleophile" evidence="9">
    <location>
        <position position="265"/>
    </location>
</feature>
<sequence length="339" mass="35964">MVGTVRPFLDGPARGRRWLAGTALLLATAAVITASSPGPPRPGPRPPLSAAVPAAPGVVVPPARPAPRNLPVISYEPAPRGFPPDPAPLSTRPLTEGLHPLRRIAVYDAPGGRPRAFLKPDILGVPLTVPVVERRAGWTAVLLPSVNRRIGWLPPRHAAWATVALRDQIIIVRRGHRMTWLRDGVPVHTWRVTLGMDHTPTPLGRTFILGRSRLPGMVYGDTDVFALGAVPDKPHLVPAGLRGAHIGIHTWFHDGELGRNTTDGCIRLTRWGQRKMLATVPPGTPVVVLDHAPAGPPRRDARAQERPGTPGQGRLTPSRSPSTASAGNAGPDAVGAGAN</sequence>
<evidence type="ECO:0000256" key="9">
    <source>
        <dbReference type="PROSITE-ProRule" id="PRU01373"/>
    </source>
</evidence>
<feature type="compositionally biased region" description="Polar residues" evidence="10">
    <location>
        <begin position="315"/>
        <end position="326"/>
    </location>
</feature>
<dbReference type="Gene3D" id="2.40.440.10">
    <property type="entry name" value="L,D-transpeptidase catalytic domain-like"/>
    <property type="match status" value="1"/>
</dbReference>
<evidence type="ECO:0000256" key="3">
    <source>
        <dbReference type="ARBA" id="ARBA00022676"/>
    </source>
</evidence>
<evidence type="ECO:0000256" key="1">
    <source>
        <dbReference type="ARBA" id="ARBA00004752"/>
    </source>
</evidence>
<dbReference type="CDD" id="cd16913">
    <property type="entry name" value="YkuD_like"/>
    <property type="match status" value="1"/>
</dbReference>
<feature type="region of interest" description="Disordered" evidence="10">
    <location>
        <begin position="282"/>
        <end position="339"/>
    </location>
</feature>
<keyword evidence="6 9" id="KW-0133">Cell shape</keyword>
<feature type="active site" description="Proton donor/acceptor" evidence="9">
    <location>
        <position position="249"/>
    </location>
</feature>
<keyword evidence="8 9" id="KW-0961">Cell wall biogenesis/degradation</keyword>
<evidence type="ECO:0000256" key="2">
    <source>
        <dbReference type="ARBA" id="ARBA00005992"/>
    </source>
</evidence>
<dbReference type="Proteomes" id="UP001500655">
    <property type="component" value="Unassembled WGS sequence"/>
</dbReference>
<keyword evidence="13" id="KW-1185">Reference proteome</keyword>
<comment type="pathway">
    <text evidence="1 9">Cell wall biogenesis; peptidoglycan biosynthesis.</text>
</comment>
<proteinExistence type="inferred from homology"/>
<dbReference type="Pfam" id="PF03734">
    <property type="entry name" value="YkuD"/>
    <property type="match status" value="1"/>
</dbReference>
<evidence type="ECO:0000256" key="5">
    <source>
        <dbReference type="ARBA" id="ARBA00022801"/>
    </source>
</evidence>
<keyword evidence="5" id="KW-0378">Hydrolase</keyword>
<dbReference type="EMBL" id="BAAALS010000002">
    <property type="protein sequence ID" value="GAA1737278.1"/>
    <property type="molecule type" value="Genomic_DNA"/>
</dbReference>
<evidence type="ECO:0000256" key="6">
    <source>
        <dbReference type="ARBA" id="ARBA00022960"/>
    </source>
</evidence>
<dbReference type="InterPro" id="IPR005490">
    <property type="entry name" value="LD_TPept_cat_dom"/>
</dbReference>
<comment type="caution">
    <text evidence="12">The sequence shown here is derived from an EMBL/GenBank/DDBJ whole genome shotgun (WGS) entry which is preliminary data.</text>
</comment>
<evidence type="ECO:0000256" key="8">
    <source>
        <dbReference type="ARBA" id="ARBA00023316"/>
    </source>
</evidence>
<dbReference type="SUPFAM" id="SSF141523">
    <property type="entry name" value="L,D-transpeptidase catalytic domain-like"/>
    <property type="match status" value="1"/>
</dbReference>